<reference evidence="2 3" key="1">
    <citation type="submission" date="2023-07" db="EMBL/GenBank/DDBJ databases">
        <title>Sorghum-associated microbial communities from plants grown in Nebraska, USA.</title>
        <authorList>
            <person name="Schachtman D."/>
        </authorList>
    </citation>
    <scope>NUCLEOTIDE SEQUENCE [LARGE SCALE GENOMIC DNA]</scope>
    <source>
        <strain evidence="2 3">BE310</strain>
    </source>
</reference>
<accession>A0ABU1ZB04</accession>
<keyword evidence="3" id="KW-1185">Reference proteome</keyword>
<proteinExistence type="predicted"/>
<name>A0ABU1ZB04_9BURK</name>
<evidence type="ECO:0000313" key="2">
    <source>
        <dbReference type="EMBL" id="MDR7297812.1"/>
    </source>
</evidence>
<dbReference type="Proteomes" id="UP001180536">
    <property type="component" value="Unassembled WGS sequence"/>
</dbReference>
<protein>
    <submittedName>
        <fullName evidence="2">Uncharacterized protein</fullName>
    </submittedName>
</protein>
<evidence type="ECO:0000313" key="3">
    <source>
        <dbReference type="Proteomes" id="UP001180536"/>
    </source>
</evidence>
<dbReference type="EMBL" id="JAVDXQ010000004">
    <property type="protein sequence ID" value="MDR7297812.1"/>
    <property type="molecule type" value="Genomic_DNA"/>
</dbReference>
<evidence type="ECO:0000256" key="1">
    <source>
        <dbReference type="SAM" id="MobiDB-lite"/>
    </source>
</evidence>
<feature type="region of interest" description="Disordered" evidence="1">
    <location>
        <begin position="133"/>
        <end position="166"/>
    </location>
</feature>
<sequence>MTNPQNRSFGVFKPVGHVVISLPDAAAVDRTETALATLGLPPGAVRRYSDREMLRQIDDDIANASPIAAVGQEMNLVLAHRALAERGYHWLVVHANSDEQARAIADAARAHGAERAQHYGHFIIEELIDRPGDIPQVAESPDRGLDAQTPSGKEAEVAEVKKAVGG</sequence>
<organism evidence="2 3">
    <name type="scientific">Pelomonas aquatica</name>
    <dbReference type="NCBI Taxonomy" id="431058"/>
    <lineage>
        <taxon>Bacteria</taxon>
        <taxon>Pseudomonadati</taxon>
        <taxon>Pseudomonadota</taxon>
        <taxon>Betaproteobacteria</taxon>
        <taxon>Burkholderiales</taxon>
        <taxon>Sphaerotilaceae</taxon>
        <taxon>Roseateles</taxon>
    </lineage>
</organism>
<comment type="caution">
    <text evidence="2">The sequence shown here is derived from an EMBL/GenBank/DDBJ whole genome shotgun (WGS) entry which is preliminary data.</text>
</comment>
<dbReference type="RefSeq" id="WP_056874621.1">
    <property type="nucleotide sequence ID" value="NZ_JAVDXQ010000004.1"/>
</dbReference>
<feature type="compositionally biased region" description="Basic and acidic residues" evidence="1">
    <location>
        <begin position="153"/>
        <end position="166"/>
    </location>
</feature>
<gene>
    <name evidence="2" type="ORF">J2X16_003161</name>
</gene>